<keyword evidence="3" id="KW-1185">Reference proteome</keyword>
<dbReference type="OrthoDB" id="9807941at2"/>
<feature type="region of interest" description="Disordered" evidence="1">
    <location>
        <begin position="193"/>
        <end position="219"/>
    </location>
</feature>
<comment type="caution">
    <text evidence="2">The sequence shown here is derived from an EMBL/GenBank/DDBJ whole genome shotgun (WGS) entry which is preliminary data.</text>
</comment>
<proteinExistence type="predicted"/>
<evidence type="ECO:0000256" key="1">
    <source>
        <dbReference type="SAM" id="MobiDB-lite"/>
    </source>
</evidence>
<dbReference type="RefSeq" id="WP_106717116.1">
    <property type="nucleotide sequence ID" value="NZ_JACHXT010000004.1"/>
</dbReference>
<accession>A0A2P7AWS2</accession>
<sequence length="219" mass="23216">MVMFILSSLFLIAAAFIIGAILGNLAKSLSPKSNSVSESSTRAADARLSSLPLLGTPANDDVRKSAKEAAAMIPPAEPIPAPDPARSGRGPRTAAKTAAPTARARPAAKAVRNPRQDDKNRPSLLKAARRGRPDKLTQINGIGTIIQSKLFMLGIYHHDQIAAWTADEAAWISEELGFPGRAQREDWVKQASDLMKAKAKPKGASNKAAPRPARTGKNG</sequence>
<feature type="region of interest" description="Disordered" evidence="1">
    <location>
        <begin position="64"/>
        <end position="132"/>
    </location>
</feature>
<protein>
    <recommendedName>
        <fullName evidence="4">Endonuclease</fullName>
    </recommendedName>
</protein>
<evidence type="ECO:0000313" key="2">
    <source>
        <dbReference type="EMBL" id="PSH58666.1"/>
    </source>
</evidence>
<feature type="compositionally biased region" description="Low complexity" evidence="1">
    <location>
        <begin position="91"/>
        <end position="110"/>
    </location>
</feature>
<name>A0A2P7AWS2_9HYPH</name>
<reference evidence="3" key="1">
    <citation type="submission" date="2017-11" db="EMBL/GenBank/DDBJ databases">
        <authorList>
            <person name="Kuznetsova I."/>
            <person name="Sazanova A."/>
            <person name="Chirak E."/>
            <person name="Safronova V."/>
            <person name="Willems A."/>
        </authorList>
    </citation>
    <scope>NUCLEOTIDE SEQUENCE [LARGE SCALE GENOMIC DNA]</scope>
    <source>
        <strain evidence="3">PEPV15</strain>
    </source>
</reference>
<evidence type="ECO:0000313" key="3">
    <source>
        <dbReference type="Proteomes" id="UP000241158"/>
    </source>
</evidence>
<evidence type="ECO:0008006" key="4">
    <source>
        <dbReference type="Google" id="ProtNLM"/>
    </source>
</evidence>
<gene>
    <name evidence="2" type="ORF">CU100_13960</name>
</gene>
<organism evidence="2 3">
    <name type="scientific">Phyllobacterium endophyticum</name>
    <dbReference type="NCBI Taxonomy" id="1149773"/>
    <lineage>
        <taxon>Bacteria</taxon>
        <taxon>Pseudomonadati</taxon>
        <taxon>Pseudomonadota</taxon>
        <taxon>Alphaproteobacteria</taxon>
        <taxon>Hyphomicrobiales</taxon>
        <taxon>Phyllobacteriaceae</taxon>
        <taxon>Phyllobacterium</taxon>
    </lineage>
</organism>
<dbReference type="AlphaFoldDB" id="A0A2P7AWS2"/>
<dbReference type="Proteomes" id="UP000241158">
    <property type="component" value="Unassembled WGS sequence"/>
</dbReference>
<dbReference type="EMBL" id="PGGN01000002">
    <property type="protein sequence ID" value="PSH58666.1"/>
    <property type="molecule type" value="Genomic_DNA"/>
</dbReference>